<keyword evidence="5 14" id="KW-0328">Glycosyltransferase</keyword>
<dbReference type="Pfam" id="PF16192">
    <property type="entry name" value="PMT_4TMC"/>
    <property type="match status" value="1"/>
</dbReference>
<evidence type="ECO:0000256" key="14">
    <source>
        <dbReference type="RuleBase" id="RU367007"/>
    </source>
</evidence>
<feature type="transmembrane region" description="Helical" evidence="14">
    <location>
        <begin position="177"/>
        <end position="197"/>
    </location>
</feature>
<dbReference type="InterPro" id="IPR027005">
    <property type="entry name" value="PMT-like"/>
</dbReference>
<dbReference type="EMBL" id="MCFI01000010">
    <property type="protein sequence ID" value="ORY81948.1"/>
    <property type="molecule type" value="Genomic_DNA"/>
</dbReference>
<comment type="similarity">
    <text evidence="3 14">Belongs to the glycosyltransferase 39 family.</text>
</comment>
<feature type="transmembrane region" description="Helical" evidence="14">
    <location>
        <begin position="83"/>
        <end position="103"/>
    </location>
</feature>
<dbReference type="Proteomes" id="UP000193685">
    <property type="component" value="Unassembled WGS sequence"/>
</dbReference>
<evidence type="ECO:0000256" key="12">
    <source>
        <dbReference type="ARBA" id="ARBA00045085"/>
    </source>
</evidence>
<dbReference type="InterPro" id="IPR036300">
    <property type="entry name" value="MIR_dom_sf"/>
</dbReference>
<evidence type="ECO:0000256" key="8">
    <source>
        <dbReference type="ARBA" id="ARBA00022737"/>
    </source>
</evidence>
<evidence type="ECO:0000256" key="13">
    <source>
        <dbReference type="ARBA" id="ARBA00045102"/>
    </source>
</evidence>
<evidence type="ECO:0000259" key="15">
    <source>
        <dbReference type="PROSITE" id="PS50919"/>
    </source>
</evidence>
<evidence type="ECO:0000313" key="17">
    <source>
        <dbReference type="Proteomes" id="UP000193685"/>
    </source>
</evidence>
<feature type="transmembrane region" description="Helical" evidence="14">
    <location>
        <begin position="264"/>
        <end position="285"/>
    </location>
</feature>
<feature type="transmembrane region" description="Helical" evidence="14">
    <location>
        <begin position="232"/>
        <end position="252"/>
    </location>
</feature>
<feature type="domain" description="MIR" evidence="15">
    <location>
        <begin position="317"/>
        <end position="377"/>
    </location>
</feature>
<dbReference type="OrthoDB" id="292747at2759"/>
<keyword evidence="11 14" id="KW-0472">Membrane</keyword>
<dbReference type="Pfam" id="PF02815">
    <property type="entry name" value="MIR"/>
    <property type="match status" value="1"/>
</dbReference>
<evidence type="ECO:0000256" key="1">
    <source>
        <dbReference type="ARBA" id="ARBA00004477"/>
    </source>
</evidence>
<dbReference type="GO" id="GO:0004169">
    <property type="term" value="F:dolichyl-phosphate-mannose-protein mannosyltransferase activity"/>
    <property type="evidence" value="ECO:0007669"/>
    <property type="project" value="UniProtKB-UniRule"/>
</dbReference>
<evidence type="ECO:0000256" key="6">
    <source>
        <dbReference type="ARBA" id="ARBA00022679"/>
    </source>
</evidence>
<evidence type="ECO:0000256" key="7">
    <source>
        <dbReference type="ARBA" id="ARBA00022692"/>
    </source>
</evidence>
<dbReference type="SMART" id="SM00472">
    <property type="entry name" value="MIR"/>
    <property type="match status" value="3"/>
</dbReference>
<evidence type="ECO:0000256" key="11">
    <source>
        <dbReference type="ARBA" id="ARBA00023136"/>
    </source>
</evidence>
<reference evidence="16 17" key="1">
    <citation type="submission" date="2016-07" db="EMBL/GenBank/DDBJ databases">
        <title>Pervasive Adenine N6-methylation of Active Genes in Fungi.</title>
        <authorList>
            <consortium name="DOE Joint Genome Institute"/>
            <person name="Mondo S.J."/>
            <person name="Dannebaum R.O."/>
            <person name="Kuo R.C."/>
            <person name="Labutti K."/>
            <person name="Haridas S."/>
            <person name="Kuo A."/>
            <person name="Salamov A."/>
            <person name="Ahrendt S.R."/>
            <person name="Lipzen A."/>
            <person name="Sullivan W."/>
            <person name="Andreopoulos W.B."/>
            <person name="Clum A."/>
            <person name="Lindquist E."/>
            <person name="Daum C."/>
            <person name="Ramamoorthy G.K."/>
            <person name="Gryganskyi A."/>
            <person name="Culley D."/>
            <person name="Magnuson J.K."/>
            <person name="James T.Y."/>
            <person name="O'Malley M.A."/>
            <person name="Stajich J.E."/>
            <person name="Spatafora J.W."/>
            <person name="Visel A."/>
            <person name="Grigoriev I.V."/>
        </authorList>
    </citation>
    <scope>NUCLEOTIDE SEQUENCE [LARGE SCALE GENOMIC DNA]</scope>
    <source>
        <strain evidence="16 17">12-1054</strain>
    </source>
</reference>
<comment type="catalytic activity">
    <reaction evidence="13 14">
        <text>a di-trans,poly-cis-dolichyl beta-D-mannosyl phosphate + L-seryl-[protein] = 3-O-(alpha-D-mannosyl)-L-seryl-[protein] + a di-trans,poly-cis-dolichyl phosphate + H(+)</text>
        <dbReference type="Rhea" id="RHEA:17377"/>
        <dbReference type="Rhea" id="RHEA-COMP:9863"/>
        <dbReference type="Rhea" id="RHEA-COMP:13546"/>
        <dbReference type="Rhea" id="RHEA-COMP:19498"/>
        <dbReference type="Rhea" id="RHEA-COMP:19501"/>
        <dbReference type="ChEBI" id="CHEBI:15378"/>
        <dbReference type="ChEBI" id="CHEBI:29999"/>
        <dbReference type="ChEBI" id="CHEBI:57683"/>
        <dbReference type="ChEBI" id="CHEBI:58211"/>
        <dbReference type="ChEBI" id="CHEBI:137321"/>
        <dbReference type="EC" id="2.4.1.109"/>
    </reaction>
</comment>
<evidence type="ECO:0000256" key="2">
    <source>
        <dbReference type="ARBA" id="ARBA00004922"/>
    </source>
</evidence>
<evidence type="ECO:0000256" key="5">
    <source>
        <dbReference type="ARBA" id="ARBA00022676"/>
    </source>
</evidence>
<dbReference type="STRING" id="56484.A0A1Y2FDE4"/>
<dbReference type="PROSITE" id="PS50919">
    <property type="entry name" value="MIR"/>
    <property type="match status" value="1"/>
</dbReference>
<keyword evidence="6 14" id="KW-0808">Transferase</keyword>
<keyword evidence="9 14" id="KW-0256">Endoplasmic reticulum</keyword>
<evidence type="ECO:0000313" key="16">
    <source>
        <dbReference type="EMBL" id="ORY81948.1"/>
    </source>
</evidence>
<dbReference type="SUPFAM" id="SSF82109">
    <property type="entry name" value="MIR domain"/>
    <property type="match status" value="1"/>
</dbReference>
<evidence type="ECO:0000256" key="10">
    <source>
        <dbReference type="ARBA" id="ARBA00022989"/>
    </source>
</evidence>
<comment type="catalytic activity">
    <reaction evidence="12 14">
        <text>a di-trans,poly-cis-dolichyl beta-D-mannosyl phosphate + L-threonyl-[protein] = 3-O-(alpha-D-mannosyl)-L-threonyl-[protein] + a di-trans,poly-cis-dolichyl phosphate + H(+)</text>
        <dbReference type="Rhea" id="RHEA:53396"/>
        <dbReference type="Rhea" id="RHEA-COMP:11060"/>
        <dbReference type="Rhea" id="RHEA-COMP:13547"/>
        <dbReference type="Rhea" id="RHEA-COMP:19498"/>
        <dbReference type="Rhea" id="RHEA-COMP:19501"/>
        <dbReference type="ChEBI" id="CHEBI:15378"/>
        <dbReference type="ChEBI" id="CHEBI:30013"/>
        <dbReference type="ChEBI" id="CHEBI:57683"/>
        <dbReference type="ChEBI" id="CHEBI:58211"/>
        <dbReference type="ChEBI" id="CHEBI:137323"/>
        <dbReference type="EC" id="2.4.1.109"/>
    </reaction>
</comment>
<keyword evidence="10 14" id="KW-1133">Transmembrane helix</keyword>
<comment type="pathway">
    <text evidence="2 14">Protein modification; protein glycosylation.</text>
</comment>
<evidence type="ECO:0000256" key="3">
    <source>
        <dbReference type="ARBA" id="ARBA00007222"/>
    </source>
</evidence>
<keyword evidence="17" id="KW-1185">Reference proteome</keyword>
<gene>
    <name evidence="16" type="ORF">BCR37DRAFT_379857</name>
</gene>
<feature type="transmembrane region" description="Helical" evidence="14">
    <location>
        <begin position="652"/>
        <end position="671"/>
    </location>
</feature>
<dbReference type="AlphaFoldDB" id="A0A1Y2FDE4"/>
<dbReference type="PANTHER" id="PTHR10050">
    <property type="entry name" value="DOLICHYL-PHOSPHATE-MANNOSE--PROTEIN MANNOSYLTRANSFERASE"/>
    <property type="match status" value="1"/>
</dbReference>
<keyword evidence="8" id="KW-0677">Repeat</keyword>
<feature type="transmembrane region" description="Helical" evidence="14">
    <location>
        <begin position="123"/>
        <end position="145"/>
    </location>
</feature>
<dbReference type="InterPro" id="IPR032421">
    <property type="entry name" value="PMT_4TMC"/>
</dbReference>
<dbReference type="InterPro" id="IPR003342">
    <property type="entry name" value="ArnT-like_N"/>
</dbReference>
<dbReference type="UniPathway" id="UPA00378"/>
<proteinExistence type="inferred from homology"/>
<dbReference type="Pfam" id="PF02366">
    <property type="entry name" value="PMT"/>
    <property type="match status" value="1"/>
</dbReference>
<dbReference type="EC" id="2.4.1.109" evidence="4 14"/>
<organism evidence="16 17">
    <name type="scientific">Protomyces lactucae-debilis</name>
    <dbReference type="NCBI Taxonomy" id="2754530"/>
    <lineage>
        <taxon>Eukaryota</taxon>
        <taxon>Fungi</taxon>
        <taxon>Dikarya</taxon>
        <taxon>Ascomycota</taxon>
        <taxon>Taphrinomycotina</taxon>
        <taxon>Taphrinomycetes</taxon>
        <taxon>Taphrinales</taxon>
        <taxon>Protomycetaceae</taxon>
        <taxon>Protomyces</taxon>
    </lineage>
</organism>
<dbReference type="OMA" id="TSVWRCQ"/>
<feature type="transmembrane region" description="Helical" evidence="14">
    <location>
        <begin position="209"/>
        <end position="226"/>
    </location>
</feature>
<evidence type="ECO:0000256" key="4">
    <source>
        <dbReference type="ARBA" id="ARBA00012839"/>
    </source>
</evidence>
<dbReference type="GO" id="GO:0005789">
    <property type="term" value="C:endoplasmic reticulum membrane"/>
    <property type="evidence" value="ECO:0007669"/>
    <property type="project" value="UniProtKB-SubCell"/>
</dbReference>
<comment type="function">
    <text evidence="14">Transfers mannose from Dol-P-mannose to Ser or Thr residues on proteins.</text>
</comment>
<accession>A0A1Y2FDE4</accession>
<evidence type="ECO:0000256" key="9">
    <source>
        <dbReference type="ARBA" id="ARBA00022824"/>
    </source>
</evidence>
<feature type="transmembrane region" description="Helical" evidence="14">
    <location>
        <begin position="39"/>
        <end position="56"/>
    </location>
</feature>
<sequence length="768" mass="87392">MADVRYRGNKHKQPALVARDGPLDQKINAALNNRSTTQWRLAFAVIVALAFATRFYRIDFPSKVVFDEVHFGKFASYYLQRTYFFDVHPPLAKLALAFAGWVIGYDGHFHFDNIGDDYIVNKVPYIGLRAMPALLGSLTVPVVFLTMKESGYGLPACVVAASMVLFDNAHIAQDRLILLDAMLVFSMSCSIYCYVRFYRQRRHPFSKAWWTWLFLTGTALSCVMSTKYVGLFSYVTLGFAVAIDLWELLDVRKGLSMKQFLRHFYARALGLVIMPFLLYLFWFYVHFAILTRSGPGDEFMSPEFQETLSDNIMMAESYPINYFDTITLRHKDTKAYLHSHLNNYPLRYDDGRVSSQGQQVTGYPFNDTNNQWKIVPATPFEGGEVKGIPVKHSQAFKLIHTLTDTVLLTHDVASPLYATNQEFTTVSQELAAGERDADTHFQLQLVSGKNEQWRTKAGLCKLVHVPTKVNMWSDAAPLPDWGFKQQEINGNKKATDSGNIWYPESIVDLNDPARMVKAERKVKKLPFLTKYLETQRLMFYHNSMLTSSHPYASGPINWPFLLRGVSFWTKDDTKQQIYLVGNVFGWWLAIATLAVLSGVLAADQIALRRGQDVLPRMTRVRLYNSTGFFLLCWAAHYLPFFLMGRQLFLHHYLPAHLASSLVTGAMVQFIFSRIGRKQVSLFALDDKLVQQSPFKKDSKEDSTVSASVMVERDENSLLIWAVTGLLVIGLATAFVHFAPITYGLPGLTVPQALKRQVLSSWDMHYLKP</sequence>
<comment type="subcellular location">
    <subcellularLocation>
        <location evidence="1 14">Endoplasmic reticulum membrane</location>
        <topology evidence="1 14">Multi-pass membrane protein</topology>
    </subcellularLocation>
</comment>
<comment type="caution">
    <text evidence="16">The sequence shown here is derived from an EMBL/GenBank/DDBJ whole genome shotgun (WGS) entry which is preliminary data.</text>
</comment>
<dbReference type="PANTHER" id="PTHR10050:SF51">
    <property type="entry name" value="PROTEIN O-MANNOSYL-TRANSFERASE 1"/>
    <property type="match status" value="1"/>
</dbReference>
<dbReference type="CDD" id="cd23285">
    <property type="entry name" value="beta-trefoil_MIR_PMT4-like"/>
    <property type="match status" value="1"/>
</dbReference>
<dbReference type="RefSeq" id="XP_040725082.1">
    <property type="nucleotide sequence ID" value="XM_040869363.1"/>
</dbReference>
<dbReference type="GeneID" id="63785962"/>
<keyword evidence="7 14" id="KW-0812">Transmembrane</keyword>
<dbReference type="InterPro" id="IPR016093">
    <property type="entry name" value="MIR_motif"/>
</dbReference>
<feature type="transmembrane region" description="Helical" evidence="14">
    <location>
        <begin position="584"/>
        <end position="602"/>
    </location>
</feature>
<protein>
    <recommendedName>
        <fullName evidence="4 14">Dolichyl-phosphate-mannose--protein mannosyltransferase</fullName>
        <ecNumber evidence="4 14">2.4.1.109</ecNumber>
    </recommendedName>
</protein>
<dbReference type="Gene3D" id="2.80.10.50">
    <property type="match status" value="1"/>
</dbReference>
<feature type="transmembrane region" description="Helical" evidence="14">
    <location>
        <begin position="622"/>
        <end position="640"/>
    </location>
</feature>
<name>A0A1Y2FDE4_PROLT</name>
<feature type="transmembrane region" description="Helical" evidence="14">
    <location>
        <begin position="717"/>
        <end position="738"/>
    </location>
</feature>